<accession>A0A1B6KS53</accession>
<dbReference type="InterPro" id="IPR009057">
    <property type="entry name" value="Homeodomain-like_sf"/>
</dbReference>
<evidence type="ECO:0000256" key="1">
    <source>
        <dbReference type="ARBA" id="ARBA00004123"/>
    </source>
</evidence>
<comment type="subcellular location">
    <subcellularLocation>
        <location evidence="1">Nucleus</location>
    </subcellularLocation>
</comment>
<dbReference type="SUPFAM" id="SSF46689">
    <property type="entry name" value="Homeodomain-like"/>
    <property type="match status" value="1"/>
</dbReference>
<gene>
    <name evidence="3" type="ORF">g.12269</name>
</gene>
<reference evidence="3" key="1">
    <citation type="submission" date="2015-11" db="EMBL/GenBank/DDBJ databases">
        <title>De novo transcriptome assembly of four potential Pierce s Disease insect vectors from Arizona vineyards.</title>
        <authorList>
            <person name="Tassone E.E."/>
        </authorList>
    </citation>
    <scope>NUCLEOTIDE SEQUENCE</scope>
</reference>
<dbReference type="Gene3D" id="1.10.10.60">
    <property type="entry name" value="Homeodomain-like"/>
    <property type="match status" value="1"/>
</dbReference>
<organism evidence="3">
    <name type="scientific">Graphocephala atropunctata</name>
    <dbReference type="NCBI Taxonomy" id="36148"/>
    <lineage>
        <taxon>Eukaryota</taxon>
        <taxon>Metazoa</taxon>
        <taxon>Ecdysozoa</taxon>
        <taxon>Arthropoda</taxon>
        <taxon>Hexapoda</taxon>
        <taxon>Insecta</taxon>
        <taxon>Pterygota</taxon>
        <taxon>Neoptera</taxon>
        <taxon>Paraneoptera</taxon>
        <taxon>Hemiptera</taxon>
        <taxon>Auchenorrhyncha</taxon>
        <taxon>Membracoidea</taxon>
        <taxon>Cicadellidae</taxon>
        <taxon>Cicadellinae</taxon>
        <taxon>Cicadellini</taxon>
        <taxon>Graphocephala</taxon>
    </lineage>
</organism>
<proteinExistence type="predicted"/>
<evidence type="ECO:0000313" key="3">
    <source>
        <dbReference type="EMBL" id="JAT14267.1"/>
    </source>
</evidence>
<evidence type="ECO:0000259" key="2">
    <source>
        <dbReference type="Pfam" id="PF05225"/>
    </source>
</evidence>
<dbReference type="EMBL" id="GEBQ01025710">
    <property type="protein sequence ID" value="JAT14267.1"/>
    <property type="molecule type" value="Transcribed_RNA"/>
</dbReference>
<feature type="domain" description="HTH psq-type" evidence="2">
    <location>
        <begin position="34"/>
        <end position="67"/>
    </location>
</feature>
<feature type="non-terminal residue" evidence="3">
    <location>
        <position position="1"/>
    </location>
</feature>
<dbReference type="InterPro" id="IPR007889">
    <property type="entry name" value="HTH_Psq"/>
</dbReference>
<dbReference type="GO" id="GO:0005634">
    <property type="term" value="C:nucleus"/>
    <property type="evidence" value="ECO:0007669"/>
    <property type="project" value="UniProtKB-SubCell"/>
</dbReference>
<dbReference type="GO" id="GO:0003677">
    <property type="term" value="F:DNA binding"/>
    <property type="evidence" value="ECO:0007669"/>
    <property type="project" value="InterPro"/>
</dbReference>
<dbReference type="AlphaFoldDB" id="A0A1B6KS53"/>
<protein>
    <recommendedName>
        <fullName evidence="2">HTH psq-type domain-containing protein</fullName>
    </recommendedName>
</protein>
<name>A0A1B6KS53_9HEMI</name>
<dbReference type="Pfam" id="PF05225">
    <property type="entry name" value="HTH_psq"/>
    <property type="match status" value="1"/>
</dbReference>
<sequence>KQLLCKRKESLQEQIPRRRVDPRNKSKVKLWNKEDMMKAIRAVKEKTMGVNKASIAFSVPRTTLHRLSRSDLTPEEAVHNRLGRKPLMPNELEQELVQNVIVMQNKFNKLERRDVCKLAFQICEKNGIKHPFSNNGMAGRAWFYHFMNRHKEFITQATSSSCQKPLL</sequence>